<evidence type="ECO:0000313" key="11">
    <source>
        <dbReference type="Proteomes" id="UP000579250"/>
    </source>
</evidence>
<dbReference type="AlphaFoldDB" id="A0A846Z9Q2"/>
<dbReference type="InterPro" id="IPR011009">
    <property type="entry name" value="Kinase-like_dom_sf"/>
</dbReference>
<dbReference type="InterPro" id="IPR057929">
    <property type="entry name" value="RamC_N"/>
</dbReference>
<dbReference type="RefSeq" id="WP_067635462.1">
    <property type="nucleotide sequence ID" value="NZ_JAAXPI010000137.1"/>
</dbReference>
<reference evidence="10 11" key="1">
    <citation type="submission" date="2020-04" db="EMBL/GenBank/DDBJ databases">
        <title>MicrobeNet Type strains.</title>
        <authorList>
            <person name="Nicholson A.C."/>
        </authorList>
    </citation>
    <scope>NUCLEOTIDE SEQUENCE [LARGE SCALE GENOMIC DNA]</scope>
    <source>
        <strain evidence="10 11">ATCC BAA-277</strain>
    </source>
</reference>
<evidence type="ECO:0000256" key="2">
    <source>
        <dbReference type="ARBA" id="ARBA00022527"/>
    </source>
</evidence>
<comment type="catalytic activity">
    <reaction evidence="8">
        <text>L-seryl-[protein] + ATP = O-phospho-L-seryl-[protein] + ADP + H(+)</text>
        <dbReference type="Rhea" id="RHEA:17989"/>
        <dbReference type="Rhea" id="RHEA-COMP:9863"/>
        <dbReference type="Rhea" id="RHEA-COMP:11604"/>
        <dbReference type="ChEBI" id="CHEBI:15378"/>
        <dbReference type="ChEBI" id="CHEBI:29999"/>
        <dbReference type="ChEBI" id="CHEBI:30616"/>
        <dbReference type="ChEBI" id="CHEBI:83421"/>
        <dbReference type="ChEBI" id="CHEBI:456216"/>
        <dbReference type="EC" id="2.7.11.1"/>
    </reaction>
</comment>
<dbReference type="GO" id="GO:0031179">
    <property type="term" value="P:peptide modification"/>
    <property type="evidence" value="ECO:0007669"/>
    <property type="project" value="InterPro"/>
</dbReference>
<dbReference type="InterPro" id="IPR058053">
    <property type="entry name" value="RamC_C"/>
</dbReference>
<dbReference type="InterPro" id="IPR053524">
    <property type="entry name" value="Aerial_hyphae_peptide-synth"/>
</dbReference>
<keyword evidence="6" id="KW-0067">ATP-binding</keyword>
<proteinExistence type="predicted"/>
<comment type="caution">
    <text evidence="10">The sequence shown here is derived from an EMBL/GenBank/DDBJ whole genome shotgun (WGS) entry which is preliminary data.</text>
</comment>
<keyword evidence="4" id="KW-0547">Nucleotide-binding</keyword>
<dbReference type="EMBL" id="JAAXPI010000137">
    <property type="protein sequence ID" value="NKZ09211.1"/>
    <property type="molecule type" value="Genomic_DNA"/>
</dbReference>
<evidence type="ECO:0000256" key="5">
    <source>
        <dbReference type="ARBA" id="ARBA00022777"/>
    </source>
</evidence>
<keyword evidence="2" id="KW-0723">Serine/threonine-protein kinase</keyword>
<dbReference type="SUPFAM" id="SSF158745">
    <property type="entry name" value="LanC-like"/>
    <property type="match status" value="1"/>
</dbReference>
<comment type="catalytic activity">
    <reaction evidence="7">
        <text>L-threonyl-[protein] + ATP = O-phospho-L-threonyl-[protein] + ADP + H(+)</text>
        <dbReference type="Rhea" id="RHEA:46608"/>
        <dbReference type="Rhea" id="RHEA-COMP:11060"/>
        <dbReference type="Rhea" id="RHEA-COMP:11605"/>
        <dbReference type="ChEBI" id="CHEBI:15378"/>
        <dbReference type="ChEBI" id="CHEBI:30013"/>
        <dbReference type="ChEBI" id="CHEBI:30616"/>
        <dbReference type="ChEBI" id="CHEBI:61977"/>
        <dbReference type="ChEBI" id="CHEBI:456216"/>
        <dbReference type="EC" id="2.7.11.1"/>
    </reaction>
</comment>
<dbReference type="Gene3D" id="1.50.10.10">
    <property type="match status" value="1"/>
</dbReference>
<dbReference type="PANTHER" id="PTHR24363:SF0">
    <property type="entry name" value="SERINE_THREONINE KINASE LIKE DOMAIN CONTAINING 1"/>
    <property type="match status" value="1"/>
</dbReference>
<accession>A0A846Z9Q2</accession>
<dbReference type="SMART" id="SM01260">
    <property type="entry name" value="LANC_like"/>
    <property type="match status" value="1"/>
</dbReference>
<dbReference type="Pfam" id="PF25816">
    <property type="entry name" value="RamC_N"/>
    <property type="match status" value="1"/>
</dbReference>
<dbReference type="SMART" id="SM00220">
    <property type="entry name" value="S_TKc"/>
    <property type="match status" value="1"/>
</dbReference>
<keyword evidence="5 10" id="KW-0418">Kinase</keyword>
<dbReference type="PROSITE" id="PS50011">
    <property type="entry name" value="PROTEIN_KINASE_DOM"/>
    <property type="match status" value="1"/>
</dbReference>
<dbReference type="GO" id="GO:0004674">
    <property type="term" value="F:protein serine/threonine kinase activity"/>
    <property type="evidence" value="ECO:0007669"/>
    <property type="project" value="UniProtKB-KW"/>
</dbReference>
<dbReference type="EC" id="2.7.11.1" evidence="1"/>
<evidence type="ECO:0000259" key="9">
    <source>
        <dbReference type="PROSITE" id="PS50011"/>
    </source>
</evidence>
<dbReference type="Proteomes" id="UP000579250">
    <property type="component" value="Unassembled WGS sequence"/>
</dbReference>
<keyword evidence="3" id="KW-0808">Transferase</keyword>
<dbReference type="Pfam" id="PF00069">
    <property type="entry name" value="Pkinase"/>
    <property type="match status" value="1"/>
</dbReference>
<evidence type="ECO:0000256" key="1">
    <source>
        <dbReference type="ARBA" id="ARBA00012513"/>
    </source>
</evidence>
<dbReference type="GO" id="GO:0005524">
    <property type="term" value="F:ATP binding"/>
    <property type="evidence" value="ECO:0007669"/>
    <property type="project" value="UniProtKB-KW"/>
</dbReference>
<evidence type="ECO:0000256" key="4">
    <source>
        <dbReference type="ARBA" id="ARBA00022741"/>
    </source>
</evidence>
<name>A0A846Z9Q2_9ACTN</name>
<organism evidence="10 11">
    <name type="scientific">Actinomadura latina</name>
    <dbReference type="NCBI Taxonomy" id="163603"/>
    <lineage>
        <taxon>Bacteria</taxon>
        <taxon>Bacillati</taxon>
        <taxon>Actinomycetota</taxon>
        <taxon>Actinomycetes</taxon>
        <taxon>Streptosporangiales</taxon>
        <taxon>Thermomonosporaceae</taxon>
        <taxon>Actinomadura</taxon>
    </lineage>
</organism>
<dbReference type="NCBIfam" id="NF038151">
    <property type="entry name" value="lanthi_synth_III"/>
    <property type="match status" value="1"/>
</dbReference>
<evidence type="ECO:0000256" key="8">
    <source>
        <dbReference type="ARBA" id="ARBA00048679"/>
    </source>
</evidence>
<dbReference type="InterPro" id="IPR012341">
    <property type="entry name" value="6hp_glycosidase-like_sf"/>
</dbReference>
<gene>
    <name evidence="10" type="ORF">HGB48_36565</name>
</gene>
<evidence type="ECO:0000256" key="7">
    <source>
        <dbReference type="ARBA" id="ARBA00047899"/>
    </source>
</evidence>
<keyword evidence="11" id="KW-1185">Reference proteome</keyword>
<dbReference type="InterPro" id="IPR007822">
    <property type="entry name" value="LANC-like"/>
</dbReference>
<dbReference type="SUPFAM" id="SSF56112">
    <property type="entry name" value="Protein kinase-like (PK-like)"/>
    <property type="match status" value="1"/>
</dbReference>
<evidence type="ECO:0000256" key="3">
    <source>
        <dbReference type="ARBA" id="ARBA00022679"/>
    </source>
</evidence>
<dbReference type="GO" id="GO:0005975">
    <property type="term" value="P:carbohydrate metabolic process"/>
    <property type="evidence" value="ECO:0007669"/>
    <property type="project" value="InterPro"/>
</dbReference>
<sequence>MDKGYELYCLADEAFYDAPPVNRRTDFDIAGRELPDGWEQVFGDEWIVYVPPEQRTPAQGWKVHVTGCAESAGKILSGTWEYCVGHGIEFKHLRGPGTLRRRNAKYAPRGASGKLVTIYPEDERALERVLTGLGAVLDGLPGPYILSDLRIGGGPLHVRYGGFAERRCLDEQGRLVPALENGAGELVPDRRDPVFSVPAWVSLPACLAPHLDARGATTTTDLPYRIEKALHFSNGGGVYEAIDTRSGTRVVLKEGRPHAGLAADGADAVTRLERERDILQKLGGIEGVPAALDWFALGEHHFLVQEFIEGRTLNTFFAERHPMLDPEPDPGRTAEYTKWALRVHEGVERVVAAIHERGVAFNDLHMFNVMVRPDDSVALIDFETAAPASDGGRQTLANPAFLAPPDRRGTGVDRYSLACLRLALFVPLTTLFVIDRGKARQLADLIAENFPVPRAFLDEAVEQIARDVPPVPAPRFVPDAPGWDRARESLSRAILASATPGRADRLFPGDVEQFSGASLGLAHGAAGVLYALDATGAGRFPGHEEWLAGQAADPRRGTGLGLYDGLMGAAHLLARLGHEDAALTAVHHCLNERWERLGDDLYGGLPGFALVLEDLAEKTGDASLHDEARRAANLVAERAPDGRSTRPGLMHGGAGAALMFVRAHERTGDPHLLDLAAAALRRDLAACVTDGNGALHVDQGSRVLPYLGRGSVGIGLVLDEYLAHRPDEEFETARMAVRIAAMSRYYAQPSLFSGRAGMLLYLARHDRSDPRVAGHVRDLAWHALPYGGGLAMPGEHMYRLSMDLATGTAGVLLALGAALHDAPAGLPFFGTARELPAGTPAAVTSIQPERR</sequence>
<evidence type="ECO:0000313" key="10">
    <source>
        <dbReference type="EMBL" id="NKZ09211.1"/>
    </source>
</evidence>
<dbReference type="Pfam" id="PF05147">
    <property type="entry name" value="LANC_like"/>
    <property type="match status" value="1"/>
</dbReference>
<evidence type="ECO:0000256" key="6">
    <source>
        <dbReference type="ARBA" id="ARBA00022840"/>
    </source>
</evidence>
<dbReference type="PANTHER" id="PTHR24363">
    <property type="entry name" value="SERINE/THREONINE PROTEIN KINASE"/>
    <property type="match status" value="1"/>
</dbReference>
<dbReference type="InterPro" id="IPR000719">
    <property type="entry name" value="Prot_kinase_dom"/>
</dbReference>
<dbReference type="Gene3D" id="1.10.510.10">
    <property type="entry name" value="Transferase(Phosphotransferase) domain 1"/>
    <property type="match status" value="1"/>
</dbReference>
<feature type="domain" description="Protein kinase" evidence="9">
    <location>
        <begin position="224"/>
        <end position="495"/>
    </location>
</feature>
<protein>
    <recommendedName>
        <fullName evidence="1">non-specific serine/threonine protein kinase</fullName>
        <ecNumber evidence="1">2.7.11.1</ecNumber>
    </recommendedName>
</protein>
<dbReference type="CDD" id="cd04791">
    <property type="entry name" value="LanC_SerThrkinase"/>
    <property type="match status" value="1"/>
</dbReference>